<gene>
    <name evidence="1" type="ORF">GJV26_27065</name>
</gene>
<comment type="caution">
    <text evidence="1">The sequence shown here is derived from an EMBL/GenBank/DDBJ whole genome shotgun (WGS) entry which is preliminary data.</text>
</comment>
<sequence length="48" mass="5176">MNTTTAHRFEAATETSTFARLVSSFLAEVRRAIELAGAPYVNGPLPPL</sequence>
<organism evidence="1 2">
    <name type="scientific">Pseudoduganella dura</name>
    <dbReference type="NCBI Taxonomy" id="321982"/>
    <lineage>
        <taxon>Bacteria</taxon>
        <taxon>Pseudomonadati</taxon>
        <taxon>Pseudomonadota</taxon>
        <taxon>Betaproteobacteria</taxon>
        <taxon>Burkholderiales</taxon>
        <taxon>Oxalobacteraceae</taxon>
        <taxon>Telluria group</taxon>
        <taxon>Pseudoduganella</taxon>
    </lineage>
</organism>
<keyword evidence="2" id="KW-1185">Reference proteome</keyword>
<proteinExistence type="predicted"/>
<evidence type="ECO:0000313" key="1">
    <source>
        <dbReference type="EMBL" id="MUI16090.1"/>
    </source>
</evidence>
<name>A0A6I3XNE6_9BURK</name>
<dbReference type="AlphaFoldDB" id="A0A6I3XNE6"/>
<dbReference type="OrthoDB" id="9985395at2"/>
<evidence type="ECO:0000313" key="2">
    <source>
        <dbReference type="Proteomes" id="UP000431684"/>
    </source>
</evidence>
<dbReference type="Proteomes" id="UP000431684">
    <property type="component" value="Unassembled WGS sequence"/>
</dbReference>
<reference evidence="1 2" key="1">
    <citation type="submission" date="2019-11" db="EMBL/GenBank/DDBJ databases">
        <title>Draft Genome Sequences of Six Type Strains of the Genus Massilia.</title>
        <authorList>
            <person name="Miess H."/>
            <person name="Frediansyah A."/>
            <person name="Goeker M."/>
            <person name="Gross H."/>
        </authorList>
    </citation>
    <scope>NUCLEOTIDE SEQUENCE [LARGE SCALE GENOMIC DNA]</scope>
    <source>
        <strain evidence="1 2">DSM 17513</strain>
    </source>
</reference>
<dbReference type="RefSeq" id="WP_155711691.1">
    <property type="nucleotide sequence ID" value="NZ_BMWU01000046.1"/>
</dbReference>
<protein>
    <submittedName>
        <fullName evidence="1">Uncharacterized protein</fullName>
    </submittedName>
</protein>
<accession>A0A6I3XNE6</accession>
<dbReference type="EMBL" id="WNWM01000002">
    <property type="protein sequence ID" value="MUI16090.1"/>
    <property type="molecule type" value="Genomic_DNA"/>
</dbReference>